<gene>
    <name evidence="15" type="ORF">CKY28_00030</name>
</gene>
<dbReference type="CDD" id="cd00130">
    <property type="entry name" value="PAS"/>
    <property type="match status" value="1"/>
</dbReference>
<keyword evidence="5" id="KW-0808">Transferase</keyword>
<dbReference type="GO" id="GO:0009927">
    <property type="term" value="F:histidine phosphotransfer kinase activity"/>
    <property type="evidence" value="ECO:0007669"/>
    <property type="project" value="TreeGrafter"/>
</dbReference>
<dbReference type="PROSITE" id="PS50110">
    <property type="entry name" value="RESPONSE_REGULATORY"/>
    <property type="match status" value="1"/>
</dbReference>
<evidence type="ECO:0000256" key="1">
    <source>
        <dbReference type="ARBA" id="ARBA00000085"/>
    </source>
</evidence>
<dbReference type="Gene3D" id="3.30.450.20">
    <property type="entry name" value="PAS domain"/>
    <property type="match status" value="1"/>
</dbReference>
<dbReference type="Gene3D" id="3.30.565.10">
    <property type="entry name" value="Histidine kinase-like ATPase, C-terminal domain"/>
    <property type="match status" value="1"/>
</dbReference>
<evidence type="ECO:0000259" key="13">
    <source>
        <dbReference type="PROSITE" id="PS50113"/>
    </source>
</evidence>
<organism evidence="15 16">
    <name type="scientific">Sphingomonas lenta</name>
    <dbReference type="NCBI Taxonomy" id="1141887"/>
    <lineage>
        <taxon>Bacteria</taxon>
        <taxon>Pseudomonadati</taxon>
        <taxon>Pseudomonadota</taxon>
        <taxon>Alphaproteobacteria</taxon>
        <taxon>Sphingomonadales</taxon>
        <taxon>Sphingomonadaceae</taxon>
        <taxon>Sphingomonas</taxon>
    </lineage>
</organism>
<feature type="domain" description="Histidine kinase" evidence="10">
    <location>
        <begin position="422"/>
        <end position="640"/>
    </location>
</feature>
<dbReference type="PROSITE" id="PS50885">
    <property type="entry name" value="HAMP"/>
    <property type="match status" value="1"/>
</dbReference>
<dbReference type="InterPro" id="IPR005467">
    <property type="entry name" value="His_kinase_dom"/>
</dbReference>
<dbReference type="RefSeq" id="WP_095996309.1">
    <property type="nucleotide sequence ID" value="NZ_NSLI01000001.1"/>
</dbReference>
<dbReference type="InterPro" id="IPR011006">
    <property type="entry name" value="CheY-like_superfamily"/>
</dbReference>
<dbReference type="CDD" id="cd19410">
    <property type="entry name" value="HK9-like_sensor"/>
    <property type="match status" value="1"/>
</dbReference>
<dbReference type="Gene3D" id="1.10.287.130">
    <property type="match status" value="1"/>
</dbReference>
<dbReference type="PANTHER" id="PTHR43047:SF72">
    <property type="entry name" value="OSMOSENSING HISTIDINE PROTEIN KINASE SLN1"/>
    <property type="match status" value="1"/>
</dbReference>
<keyword evidence="8" id="KW-0175">Coiled coil</keyword>
<dbReference type="PROSITE" id="PS50113">
    <property type="entry name" value="PAC"/>
    <property type="match status" value="1"/>
</dbReference>
<evidence type="ECO:0000256" key="4">
    <source>
        <dbReference type="ARBA" id="ARBA00022553"/>
    </source>
</evidence>
<evidence type="ECO:0000259" key="10">
    <source>
        <dbReference type="PROSITE" id="PS50109"/>
    </source>
</evidence>
<dbReference type="InterPro" id="IPR001610">
    <property type="entry name" value="PAC"/>
</dbReference>
<evidence type="ECO:0000256" key="6">
    <source>
        <dbReference type="ARBA" id="ARBA00022777"/>
    </source>
</evidence>
<dbReference type="SMART" id="SM00387">
    <property type="entry name" value="HATPase_c"/>
    <property type="match status" value="1"/>
</dbReference>
<dbReference type="PANTHER" id="PTHR43047">
    <property type="entry name" value="TWO-COMPONENT HISTIDINE PROTEIN KINASE"/>
    <property type="match status" value="1"/>
</dbReference>
<dbReference type="SUPFAM" id="SSF55785">
    <property type="entry name" value="PYP-like sensor domain (PAS domain)"/>
    <property type="match status" value="1"/>
</dbReference>
<dbReference type="InterPro" id="IPR013767">
    <property type="entry name" value="PAS_fold"/>
</dbReference>
<evidence type="ECO:0000256" key="7">
    <source>
        <dbReference type="PROSITE-ProRule" id="PRU00169"/>
    </source>
</evidence>
<feature type="domain" description="PAS" evidence="12">
    <location>
        <begin position="278"/>
        <end position="334"/>
    </location>
</feature>
<feature type="domain" description="PAC" evidence="13">
    <location>
        <begin position="352"/>
        <end position="404"/>
    </location>
</feature>
<evidence type="ECO:0000259" key="12">
    <source>
        <dbReference type="PROSITE" id="PS50112"/>
    </source>
</evidence>
<dbReference type="InterPro" id="IPR000700">
    <property type="entry name" value="PAS-assoc_C"/>
</dbReference>
<dbReference type="SUPFAM" id="SSF47384">
    <property type="entry name" value="Homodimeric domain of signal transducing histidine kinase"/>
    <property type="match status" value="1"/>
</dbReference>
<evidence type="ECO:0000256" key="5">
    <source>
        <dbReference type="ARBA" id="ARBA00022679"/>
    </source>
</evidence>
<dbReference type="InterPro" id="IPR003661">
    <property type="entry name" value="HisK_dim/P_dom"/>
</dbReference>
<dbReference type="SMART" id="SM00448">
    <property type="entry name" value="REC"/>
    <property type="match status" value="1"/>
</dbReference>
<dbReference type="InterPro" id="IPR000014">
    <property type="entry name" value="PAS"/>
</dbReference>
<protein>
    <recommendedName>
        <fullName evidence="3">histidine kinase</fullName>
        <ecNumber evidence="3">2.7.13.3</ecNumber>
    </recommendedName>
</protein>
<evidence type="ECO:0000256" key="8">
    <source>
        <dbReference type="SAM" id="Coils"/>
    </source>
</evidence>
<dbReference type="Pfam" id="PF00072">
    <property type="entry name" value="Response_reg"/>
    <property type="match status" value="1"/>
</dbReference>
<evidence type="ECO:0000313" key="16">
    <source>
        <dbReference type="Proteomes" id="UP000218151"/>
    </source>
</evidence>
<dbReference type="InterPro" id="IPR003594">
    <property type="entry name" value="HATPase_dom"/>
</dbReference>
<dbReference type="SUPFAM" id="SSF52172">
    <property type="entry name" value="CheY-like"/>
    <property type="match status" value="1"/>
</dbReference>
<dbReference type="OrthoDB" id="9801651at2"/>
<dbReference type="InterPro" id="IPR001789">
    <property type="entry name" value="Sig_transdc_resp-reg_receiver"/>
</dbReference>
<feature type="domain" description="Response regulatory" evidence="11">
    <location>
        <begin position="664"/>
        <end position="778"/>
    </location>
</feature>
<dbReference type="CDD" id="cd00082">
    <property type="entry name" value="HisKA"/>
    <property type="match status" value="1"/>
</dbReference>
<keyword evidence="16" id="KW-1185">Reference proteome</keyword>
<dbReference type="Pfam" id="PF05227">
    <property type="entry name" value="CHASE3"/>
    <property type="match status" value="1"/>
</dbReference>
<dbReference type="PROSITE" id="PS50109">
    <property type="entry name" value="HIS_KIN"/>
    <property type="match status" value="1"/>
</dbReference>
<comment type="caution">
    <text evidence="15">The sequence shown here is derived from an EMBL/GenBank/DDBJ whole genome shotgun (WGS) entry which is preliminary data.</text>
</comment>
<dbReference type="Gene3D" id="3.40.50.2300">
    <property type="match status" value="1"/>
</dbReference>
<dbReference type="GO" id="GO:0005886">
    <property type="term" value="C:plasma membrane"/>
    <property type="evidence" value="ECO:0007669"/>
    <property type="project" value="TreeGrafter"/>
</dbReference>
<dbReference type="SMART" id="SM00091">
    <property type="entry name" value="PAS"/>
    <property type="match status" value="1"/>
</dbReference>
<dbReference type="Proteomes" id="UP000218151">
    <property type="component" value="Unassembled WGS sequence"/>
</dbReference>
<evidence type="ECO:0000256" key="2">
    <source>
        <dbReference type="ARBA" id="ARBA00004370"/>
    </source>
</evidence>
<keyword evidence="4 7" id="KW-0597">Phosphoprotein</keyword>
<dbReference type="NCBIfam" id="TIGR00229">
    <property type="entry name" value="sensory_box"/>
    <property type="match status" value="1"/>
</dbReference>
<dbReference type="Pfam" id="PF00512">
    <property type="entry name" value="HisKA"/>
    <property type="match status" value="1"/>
</dbReference>
<feature type="modified residue" description="4-aspartylphosphate" evidence="7">
    <location>
        <position position="715"/>
    </location>
</feature>
<comment type="catalytic activity">
    <reaction evidence="1">
        <text>ATP + protein L-histidine = ADP + protein N-phospho-L-histidine.</text>
        <dbReference type="EC" id="2.7.13.3"/>
    </reaction>
</comment>
<feature type="transmembrane region" description="Helical" evidence="9">
    <location>
        <begin position="20"/>
        <end position="42"/>
    </location>
</feature>
<dbReference type="Pfam" id="PF00989">
    <property type="entry name" value="PAS"/>
    <property type="match status" value="1"/>
</dbReference>
<dbReference type="Pfam" id="PF02518">
    <property type="entry name" value="HATPase_c"/>
    <property type="match status" value="1"/>
</dbReference>
<dbReference type="InterPro" id="IPR007891">
    <property type="entry name" value="CHASE3"/>
</dbReference>
<sequence>MTALPRAGSRWTRWWADRPLATKGLVVVALPLMILLLSVLSLHRIGQAEASAERDVSTTFAIQADVHQVHALLAEAASGVRGYRFTGQGRFLEPYVKAEAALPSVLARLRTMVRDAEARRRLDRIEALAARKRDGLAVLRDAPGAGRADAADPALLAALVRNKQVLDALRREIAQLQARERVLLAERQRRAETVRSRALVLTAAAALLGVAGGLIAVFLFSSGIVRRVQRLQRDAELLARGEPLPPFPDARDEVGALAHRMQRAGELLRAREKALREGEERFRLVVEGVRDYGIFALDPDGRVVSWNAGAERIKGWTADEILGRHFSVFYPEDRRAEWPGRNLADAAANGRAEDEGWRVRKDGTRFWANVVITALRDDAGRLRGFSKVTRDITERRRAEEALDAARLEAEAANRAKSVFLSRMSHELRTPLNAVLGFAQLLELDAVGRPKGEREAVAQILRGGRHLLSLIDEVLDIARIEAGGLQLSLEPVALRALIDEAVALTAPQADAKGVAVEVTGDPDLAATADRRRVLQVLLNLLSNAVKYNHPGGRVRVTAEPRGPGVSVTVADTGVGVEPDGEARLFQPFQRIGAAAQASEGTGLGLALSRGLVEAMGGEIGYLGPADGSQGARFWFRLPRALPPPSAPAVDIPAPPSGDASHDAPTILLIEDNLANARLIETIVSRAFPRARLLLAMQATIGLALAREHRPRLVLLDLHLPDHPGEWVLERLAGPDAPTVFVLTADAPAAAKGGRPRQAAEVFTKPLDVARLLDAMRRLLSAKEPA</sequence>
<reference evidence="16" key="1">
    <citation type="submission" date="2017-09" db="EMBL/GenBank/DDBJ databases">
        <authorList>
            <person name="Feng G."/>
            <person name="Zhu H."/>
        </authorList>
    </citation>
    <scope>NUCLEOTIDE SEQUENCE [LARGE SCALE GENOMIC DNA]</scope>
    <source>
        <strain evidence="16">1PNM-20</strain>
    </source>
</reference>
<dbReference type="InterPro" id="IPR036890">
    <property type="entry name" value="HATPase_C_sf"/>
</dbReference>
<dbReference type="InterPro" id="IPR035965">
    <property type="entry name" value="PAS-like_dom_sf"/>
</dbReference>
<dbReference type="GO" id="GO:0000155">
    <property type="term" value="F:phosphorelay sensor kinase activity"/>
    <property type="evidence" value="ECO:0007669"/>
    <property type="project" value="InterPro"/>
</dbReference>
<dbReference type="SMART" id="SM00086">
    <property type="entry name" value="PAC"/>
    <property type="match status" value="1"/>
</dbReference>
<evidence type="ECO:0000259" key="11">
    <source>
        <dbReference type="PROSITE" id="PS50110"/>
    </source>
</evidence>
<dbReference type="PROSITE" id="PS50112">
    <property type="entry name" value="PAS"/>
    <property type="match status" value="1"/>
</dbReference>
<evidence type="ECO:0000313" key="15">
    <source>
        <dbReference type="EMBL" id="PAX09202.1"/>
    </source>
</evidence>
<keyword evidence="9" id="KW-1133">Transmembrane helix</keyword>
<dbReference type="Gene3D" id="6.10.340.10">
    <property type="match status" value="1"/>
</dbReference>
<dbReference type="InterPro" id="IPR004358">
    <property type="entry name" value="Sig_transdc_His_kin-like_C"/>
</dbReference>
<dbReference type="InterPro" id="IPR003660">
    <property type="entry name" value="HAMP_dom"/>
</dbReference>
<feature type="domain" description="HAMP" evidence="14">
    <location>
        <begin position="222"/>
        <end position="273"/>
    </location>
</feature>
<feature type="coiled-coil region" evidence="8">
    <location>
        <begin position="159"/>
        <end position="186"/>
    </location>
</feature>
<evidence type="ECO:0000256" key="3">
    <source>
        <dbReference type="ARBA" id="ARBA00012438"/>
    </source>
</evidence>
<keyword evidence="9" id="KW-0812">Transmembrane</keyword>
<dbReference type="SMART" id="SM00388">
    <property type="entry name" value="HisKA"/>
    <property type="match status" value="1"/>
</dbReference>
<comment type="subcellular location">
    <subcellularLocation>
        <location evidence="2">Membrane</location>
    </subcellularLocation>
</comment>
<name>A0A2A2SIY2_9SPHN</name>
<evidence type="ECO:0000256" key="9">
    <source>
        <dbReference type="SAM" id="Phobius"/>
    </source>
</evidence>
<dbReference type="EC" id="2.7.13.3" evidence="3"/>
<accession>A0A2A2SIY2</accession>
<dbReference type="SUPFAM" id="SSF55874">
    <property type="entry name" value="ATPase domain of HSP90 chaperone/DNA topoisomerase II/histidine kinase"/>
    <property type="match status" value="1"/>
</dbReference>
<proteinExistence type="predicted"/>
<keyword evidence="6 15" id="KW-0418">Kinase</keyword>
<feature type="transmembrane region" description="Helical" evidence="9">
    <location>
        <begin position="198"/>
        <end position="220"/>
    </location>
</feature>
<dbReference type="EMBL" id="NSLI01000001">
    <property type="protein sequence ID" value="PAX09202.1"/>
    <property type="molecule type" value="Genomic_DNA"/>
</dbReference>
<dbReference type="AlphaFoldDB" id="A0A2A2SIY2"/>
<dbReference type="PRINTS" id="PR00344">
    <property type="entry name" value="BCTRLSENSOR"/>
</dbReference>
<dbReference type="InterPro" id="IPR036097">
    <property type="entry name" value="HisK_dim/P_sf"/>
</dbReference>
<keyword evidence="9" id="KW-0472">Membrane</keyword>
<evidence type="ECO:0000259" key="14">
    <source>
        <dbReference type="PROSITE" id="PS50885"/>
    </source>
</evidence>